<feature type="compositionally biased region" description="Acidic residues" evidence="1">
    <location>
        <begin position="11"/>
        <end position="26"/>
    </location>
</feature>
<evidence type="ECO:0000313" key="5">
    <source>
        <dbReference type="Proteomes" id="UP001152797"/>
    </source>
</evidence>
<name>A0A9P1DBI9_9DINO</name>
<feature type="transmembrane region" description="Helical" evidence="2">
    <location>
        <begin position="127"/>
        <end position="145"/>
    </location>
</feature>
<evidence type="ECO:0000313" key="3">
    <source>
        <dbReference type="EMBL" id="CAI4006375.1"/>
    </source>
</evidence>
<feature type="transmembrane region" description="Helical" evidence="2">
    <location>
        <begin position="633"/>
        <end position="654"/>
    </location>
</feature>
<evidence type="ECO:0000256" key="2">
    <source>
        <dbReference type="SAM" id="Phobius"/>
    </source>
</evidence>
<feature type="transmembrane region" description="Helical" evidence="2">
    <location>
        <begin position="599"/>
        <end position="621"/>
    </location>
</feature>
<keyword evidence="2" id="KW-0812">Transmembrane</keyword>
<dbReference type="EMBL" id="CAMXCT020003810">
    <property type="protein sequence ID" value="CAL1159750.1"/>
    <property type="molecule type" value="Genomic_DNA"/>
</dbReference>
<dbReference type="EMBL" id="CAMXCT010003810">
    <property type="protein sequence ID" value="CAI4006375.1"/>
    <property type="molecule type" value="Genomic_DNA"/>
</dbReference>
<dbReference type="Proteomes" id="UP001152797">
    <property type="component" value="Unassembled WGS sequence"/>
</dbReference>
<evidence type="ECO:0000256" key="1">
    <source>
        <dbReference type="SAM" id="MobiDB-lite"/>
    </source>
</evidence>
<protein>
    <submittedName>
        <fullName evidence="4">EF-hand domain-containing protein</fullName>
    </submittedName>
</protein>
<feature type="transmembrane region" description="Helical" evidence="2">
    <location>
        <begin position="680"/>
        <end position="705"/>
    </location>
</feature>
<evidence type="ECO:0000313" key="4">
    <source>
        <dbReference type="EMBL" id="CAL4793687.1"/>
    </source>
</evidence>
<organism evidence="3">
    <name type="scientific">Cladocopium goreaui</name>
    <dbReference type="NCBI Taxonomy" id="2562237"/>
    <lineage>
        <taxon>Eukaryota</taxon>
        <taxon>Sar</taxon>
        <taxon>Alveolata</taxon>
        <taxon>Dinophyceae</taxon>
        <taxon>Suessiales</taxon>
        <taxon>Symbiodiniaceae</taxon>
        <taxon>Cladocopium</taxon>
    </lineage>
</organism>
<keyword evidence="5" id="KW-1185">Reference proteome</keyword>
<feature type="region of interest" description="Disordered" evidence="1">
    <location>
        <begin position="1"/>
        <end position="81"/>
    </location>
</feature>
<keyword evidence="2" id="KW-1133">Transmembrane helix</keyword>
<feature type="transmembrane region" description="Helical" evidence="2">
    <location>
        <begin position="526"/>
        <end position="547"/>
    </location>
</feature>
<reference evidence="3" key="1">
    <citation type="submission" date="2022-10" db="EMBL/GenBank/DDBJ databases">
        <authorList>
            <person name="Chen Y."/>
            <person name="Dougan E. K."/>
            <person name="Chan C."/>
            <person name="Rhodes N."/>
            <person name="Thang M."/>
        </authorList>
    </citation>
    <scope>NUCLEOTIDE SEQUENCE</scope>
</reference>
<dbReference type="EMBL" id="CAMXCT030003810">
    <property type="protein sequence ID" value="CAL4793687.1"/>
    <property type="molecule type" value="Genomic_DNA"/>
</dbReference>
<feature type="compositionally biased region" description="Basic residues" evidence="1">
    <location>
        <begin position="60"/>
        <end position="72"/>
    </location>
</feature>
<reference evidence="4 5" key="2">
    <citation type="submission" date="2024-05" db="EMBL/GenBank/DDBJ databases">
        <authorList>
            <person name="Chen Y."/>
            <person name="Shah S."/>
            <person name="Dougan E. K."/>
            <person name="Thang M."/>
            <person name="Chan C."/>
        </authorList>
    </citation>
    <scope>NUCLEOTIDE SEQUENCE [LARGE SCALE GENOMIC DNA]</scope>
</reference>
<accession>A0A9P1DBI9</accession>
<dbReference type="AlphaFoldDB" id="A0A9P1DBI9"/>
<dbReference type="OrthoDB" id="16464at2759"/>
<comment type="caution">
    <text evidence="3">The sequence shown here is derived from an EMBL/GenBank/DDBJ whole genome shotgun (WGS) entry which is preliminary data.</text>
</comment>
<keyword evidence="2" id="KW-0472">Membrane</keyword>
<proteinExistence type="predicted"/>
<gene>
    <name evidence="3" type="ORF">C1SCF055_LOCUS32018</name>
</gene>
<sequence>MVLAKVHVVTEENDENEETVDPEAAEADGLRVRPVPSVPSATDLPSPPKSPIHHGPEGHVRHHASNHSHHSGTPRGQQGQRVLHHLTTKIARREVLGYSQLVLQESAYDNAYLLPLISMGRFFGRSFFLLTINFILQYSVAYLLYTRTNVTQKAYREKLFGLSESQGACYYPEKYEPDIRCTPDEVYLATDWKHLDLNEDNHWTFEEASQLKAEHLGSRVTGRRVNMTEVYKNIIRVFEKYAGPRIALCDTQHQVEVFDQLTGFWEVGYITNITSDNRIIAIYANATKLNVFENRHTRKRLNGVIYTCSFPKCVDTDNGAIDSIGSACQGYNGWDACGGTWDDEDFKVGKLCCTCGGGSRSFGLAGYSHLPVGLSMDRITSVDGYTLCKQDALLPAQQDECIKNFTTIPNHIYMEEIAPFAIFCLLPETETCSNMKLRNLRPHVEFNIQSTVPVFFKITGLSTATDLTPDVICHRAVSLFCPSVFTLQSSLFQEERTDACGKKSRSVQGNDVKVTYQASSVYGDPVFGLTSAMFQGFLFLIVFLWGLASVAEFRSISVWWNVMLALPSCGIHDCLRETWESSEEDCSLEILGISKKIRILTILLNLLPRSILQCCIFIVGIQYLLSVRNISDLILNSLALTFLVTVDEMLFAAFAGEQNAAWIQATKPIKGRSFRFMDRILALTHIPFGMFMFFPILIWLSYYLISNKIYTDQLADATYCLCDLEGSNCLASRTLAM</sequence>